<dbReference type="PANTHER" id="PTHR43479:SF7">
    <property type="entry name" value="TETR-FAMILY TRANSCRIPTIONAL REGULATOR"/>
    <property type="match status" value="1"/>
</dbReference>
<dbReference type="PANTHER" id="PTHR43479">
    <property type="entry name" value="ACREF/ENVCD OPERON REPRESSOR-RELATED"/>
    <property type="match status" value="1"/>
</dbReference>
<dbReference type="InterPro" id="IPR009057">
    <property type="entry name" value="Homeodomain-like_sf"/>
</dbReference>
<keyword evidence="1 2" id="KW-0238">DNA-binding</keyword>
<evidence type="ECO:0000313" key="4">
    <source>
        <dbReference type="EMBL" id="KRL66975.1"/>
    </source>
</evidence>
<dbReference type="OrthoDB" id="9810250at2"/>
<dbReference type="Gene3D" id="1.10.357.10">
    <property type="entry name" value="Tetracycline Repressor, domain 2"/>
    <property type="match status" value="1"/>
</dbReference>
<dbReference type="AlphaFoldDB" id="A0A0R1SCR2"/>
<evidence type="ECO:0000256" key="1">
    <source>
        <dbReference type="ARBA" id="ARBA00023125"/>
    </source>
</evidence>
<feature type="DNA-binding region" description="H-T-H motif" evidence="2">
    <location>
        <begin position="31"/>
        <end position="50"/>
    </location>
</feature>
<dbReference type="STRING" id="1423815.FC27_GL002301"/>
<dbReference type="PROSITE" id="PS50977">
    <property type="entry name" value="HTH_TETR_2"/>
    <property type="match status" value="1"/>
</dbReference>
<keyword evidence="5" id="KW-1185">Reference proteome</keyword>
<dbReference type="GO" id="GO:0003677">
    <property type="term" value="F:DNA binding"/>
    <property type="evidence" value="ECO:0007669"/>
    <property type="project" value="UniProtKB-UniRule"/>
</dbReference>
<accession>A0A0R1SCR2</accession>
<dbReference type="InterPro" id="IPR050624">
    <property type="entry name" value="HTH-type_Tx_Regulator"/>
</dbReference>
<dbReference type="EMBL" id="AZFA01000009">
    <property type="protein sequence ID" value="KRL66975.1"/>
    <property type="molecule type" value="Genomic_DNA"/>
</dbReference>
<protein>
    <submittedName>
        <fullName evidence="4">Transcription regulator</fullName>
    </submittedName>
</protein>
<evidence type="ECO:0000259" key="3">
    <source>
        <dbReference type="PROSITE" id="PS50977"/>
    </source>
</evidence>
<dbReference type="InterPro" id="IPR001647">
    <property type="entry name" value="HTH_TetR"/>
</dbReference>
<evidence type="ECO:0000256" key="2">
    <source>
        <dbReference type="PROSITE-ProRule" id="PRU00335"/>
    </source>
</evidence>
<dbReference type="eggNOG" id="COG1309">
    <property type="taxonomic scope" value="Bacteria"/>
</dbReference>
<gene>
    <name evidence="4" type="ORF">FC27_GL002301</name>
</gene>
<proteinExistence type="predicted"/>
<dbReference type="PATRIC" id="fig|1423815.3.peg.2359"/>
<evidence type="ECO:0000313" key="5">
    <source>
        <dbReference type="Proteomes" id="UP000051647"/>
    </source>
</evidence>
<dbReference type="Pfam" id="PF00440">
    <property type="entry name" value="TetR_N"/>
    <property type="match status" value="1"/>
</dbReference>
<dbReference type="Proteomes" id="UP000051647">
    <property type="component" value="Unassembled WGS sequence"/>
</dbReference>
<name>A0A0R1SCR2_9LACO</name>
<sequence length="188" mass="22372">MTIDKRVQRTNQALRSTFRRLAKTNSYNELTVKKLTEEAGVNRKTFYLHYESIDDFLNTFVEELSSALLRIINSEKFEDFKIEPGNIFEKLFDFFEQSREFYTFILMSDEYSFLSRKVESKVAEGFANSIEASYHITSTDAKICASFMIRNTTMLFRMYDRKQVHFTKEEFKDYLVRLNHSGLQTFVR</sequence>
<feature type="domain" description="HTH tetR-type" evidence="3">
    <location>
        <begin position="8"/>
        <end position="68"/>
    </location>
</feature>
<comment type="caution">
    <text evidence="4">The sequence shown here is derived from an EMBL/GenBank/DDBJ whole genome shotgun (WGS) entry which is preliminary data.</text>
</comment>
<organism evidence="4 5">
    <name type="scientific">Companilactobacillus versmoldensis DSM 14857 = KCTC 3814</name>
    <dbReference type="NCBI Taxonomy" id="1423815"/>
    <lineage>
        <taxon>Bacteria</taxon>
        <taxon>Bacillati</taxon>
        <taxon>Bacillota</taxon>
        <taxon>Bacilli</taxon>
        <taxon>Lactobacillales</taxon>
        <taxon>Lactobacillaceae</taxon>
        <taxon>Companilactobacillus</taxon>
    </lineage>
</organism>
<dbReference type="RefSeq" id="WP_010624662.1">
    <property type="nucleotide sequence ID" value="NZ_AZFA01000009.1"/>
</dbReference>
<dbReference type="SUPFAM" id="SSF46689">
    <property type="entry name" value="Homeodomain-like"/>
    <property type="match status" value="1"/>
</dbReference>
<reference evidence="4 5" key="1">
    <citation type="journal article" date="2015" name="Genome Announc.">
        <title>Expanding the biotechnology potential of lactobacilli through comparative genomics of 213 strains and associated genera.</title>
        <authorList>
            <person name="Sun Z."/>
            <person name="Harris H.M."/>
            <person name="McCann A."/>
            <person name="Guo C."/>
            <person name="Argimon S."/>
            <person name="Zhang W."/>
            <person name="Yang X."/>
            <person name="Jeffery I.B."/>
            <person name="Cooney J.C."/>
            <person name="Kagawa T.F."/>
            <person name="Liu W."/>
            <person name="Song Y."/>
            <person name="Salvetti E."/>
            <person name="Wrobel A."/>
            <person name="Rasinkangas P."/>
            <person name="Parkhill J."/>
            <person name="Rea M.C."/>
            <person name="O'Sullivan O."/>
            <person name="Ritari J."/>
            <person name="Douillard F.P."/>
            <person name="Paul Ross R."/>
            <person name="Yang R."/>
            <person name="Briner A.E."/>
            <person name="Felis G.E."/>
            <person name="de Vos W.M."/>
            <person name="Barrangou R."/>
            <person name="Klaenhammer T.R."/>
            <person name="Caufield P.W."/>
            <person name="Cui Y."/>
            <person name="Zhang H."/>
            <person name="O'Toole P.W."/>
        </authorList>
    </citation>
    <scope>NUCLEOTIDE SEQUENCE [LARGE SCALE GENOMIC DNA]</scope>
    <source>
        <strain evidence="4 5">DSM 14857</strain>
    </source>
</reference>